<feature type="region of interest" description="Disordered" evidence="1">
    <location>
        <begin position="63"/>
        <end position="97"/>
    </location>
</feature>
<accession>A0A2P6R614</accession>
<sequence>MVYRSLSLPDTAKWSTEVSFDFSAKLDGQFIEVKRCGVCFLYAQGQDHDSLKFEVIDTEHATSGIGTSSESESGESETSSEYEYSESETSTWRAFFQ</sequence>
<dbReference type="Gramene" id="PRQ41874">
    <property type="protein sequence ID" value="PRQ41874"/>
    <property type="gene ID" value="RchiOBHm_Chr3g0451481"/>
</dbReference>
<dbReference type="EMBL" id="PDCK01000041">
    <property type="protein sequence ID" value="PRQ41874.1"/>
    <property type="molecule type" value="Genomic_DNA"/>
</dbReference>
<reference evidence="2 3" key="1">
    <citation type="journal article" date="2018" name="Nat. Genet.">
        <title>The Rosa genome provides new insights in the design of modern roses.</title>
        <authorList>
            <person name="Bendahmane M."/>
        </authorList>
    </citation>
    <scope>NUCLEOTIDE SEQUENCE [LARGE SCALE GENOMIC DNA]</scope>
    <source>
        <strain evidence="3">cv. Old Blush</strain>
    </source>
</reference>
<organism evidence="2 3">
    <name type="scientific">Rosa chinensis</name>
    <name type="common">China rose</name>
    <dbReference type="NCBI Taxonomy" id="74649"/>
    <lineage>
        <taxon>Eukaryota</taxon>
        <taxon>Viridiplantae</taxon>
        <taxon>Streptophyta</taxon>
        <taxon>Embryophyta</taxon>
        <taxon>Tracheophyta</taxon>
        <taxon>Spermatophyta</taxon>
        <taxon>Magnoliopsida</taxon>
        <taxon>eudicotyledons</taxon>
        <taxon>Gunneridae</taxon>
        <taxon>Pentapetalae</taxon>
        <taxon>rosids</taxon>
        <taxon>fabids</taxon>
        <taxon>Rosales</taxon>
        <taxon>Rosaceae</taxon>
        <taxon>Rosoideae</taxon>
        <taxon>Rosoideae incertae sedis</taxon>
        <taxon>Rosa</taxon>
    </lineage>
</organism>
<evidence type="ECO:0000313" key="2">
    <source>
        <dbReference type="EMBL" id="PRQ41874.1"/>
    </source>
</evidence>
<feature type="compositionally biased region" description="Acidic residues" evidence="1">
    <location>
        <begin position="72"/>
        <end position="86"/>
    </location>
</feature>
<dbReference type="Proteomes" id="UP000238479">
    <property type="component" value="Chromosome 3"/>
</dbReference>
<gene>
    <name evidence="2" type="ORF">RchiOBHm_Chr3g0451481</name>
</gene>
<evidence type="ECO:0000313" key="3">
    <source>
        <dbReference type="Proteomes" id="UP000238479"/>
    </source>
</evidence>
<dbReference type="AlphaFoldDB" id="A0A2P6R614"/>
<proteinExistence type="predicted"/>
<protein>
    <submittedName>
        <fullName evidence="2">Uncharacterized protein</fullName>
    </submittedName>
</protein>
<keyword evidence="3" id="KW-1185">Reference proteome</keyword>
<evidence type="ECO:0000256" key="1">
    <source>
        <dbReference type="SAM" id="MobiDB-lite"/>
    </source>
</evidence>
<comment type="caution">
    <text evidence="2">The sequence shown here is derived from an EMBL/GenBank/DDBJ whole genome shotgun (WGS) entry which is preliminary data.</text>
</comment>
<name>A0A2P6R614_ROSCH</name>